<reference evidence="7 8" key="1">
    <citation type="submission" date="2023-06" db="EMBL/GenBank/DDBJ databases">
        <title>Draft genome sequence of Novosphingobium sp. strain IK01.</title>
        <authorList>
            <person name="Hatamoto M."/>
            <person name="Ikarashi T."/>
            <person name="Yamaguchi T."/>
        </authorList>
    </citation>
    <scope>NUCLEOTIDE SEQUENCE [LARGE SCALE GENOMIC DNA]</scope>
    <source>
        <strain evidence="7 8">IK01</strain>
    </source>
</reference>
<keyword evidence="4" id="KW-0804">Transcription</keyword>
<sequence length="470" mass="51675">MARPPAPSRPLYLGPRIKRLRRELGLTQQAMAEEMGVSPSYIALIERNQRPLTADLLLRLAATYRLDMADLAAQERDDHARRLAEALRDPLFAEIDLPALEVADVATSYPGITEALLRLHGAHARASQALAEGREAHAPTPASDPQGEARRFLAARGHWFATLEAEAEALASEIEAIGPATSDRPAEWLRTRGVRVRAMPASVMMGALSRYDRHNEQLLLDESLGPQRRLWQIGLHLAYTSLRTTIAQIVRGESFASATAAQLVRRALAERGAAAILMPYDRFARAAEAQAYDLDSLAGLFALEWVHVARRLATLAKPGQEGVPFFQVEVDNAGNVVRRMDGAGFPFAVQGGSCPLWSLHSAMQRPGEMLCQWLEMPHGERFFSIARTFDSPAGPGLPPIRRTLALVCAAQHAERLVYARAIAAEPTPVGTTCRLCQRAQCLSRTQPPLGREILPDDYRRLAVPFVFSES</sequence>
<name>A0ABQ6PA71_9SPHN</name>
<dbReference type="SMART" id="SM00530">
    <property type="entry name" value="HTH_XRE"/>
    <property type="match status" value="1"/>
</dbReference>
<dbReference type="EMBL" id="BTFW01000001">
    <property type="protein sequence ID" value="GMM62113.1"/>
    <property type="molecule type" value="Genomic_DNA"/>
</dbReference>
<dbReference type="InterPro" id="IPR018653">
    <property type="entry name" value="ScfR_C"/>
</dbReference>
<organism evidence="7 8">
    <name type="scientific">Novosphingobium pituita</name>
    <dbReference type="NCBI Taxonomy" id="3056842"/>
    <lineage>
        <taxon>Bacteria</taxon>
        <taxon>Pseudomonadati</taxon>
        <taxon>Pseudomonadota</taxon>
        <taxon>Alphaproteobacteria</taxon>
        <taxon>Sphingomonadales</taxon>
        <taxon>Sphingomonadaceae</taxon>
        <taxon>Novosphingobium</taxon>
    </lineage>
</organism>
<dbReference type="InterPro" id="IPR001387">
    <property type="entry name" value="Cro/C1-type_HTH"/>
</dbReference>
<evidence type="ECO:0000256" key="3">
    <source>
        <dbReference type="ARBA" id="ARBA00023125"/>
    </source>
</evidence>
<dbReference type="SUPFAM" id="SSF47413">
    <property type="entry name" value="lambda repressor-like DNA-binding domains"/>
    <property type="match status" value="1"/>
</dbReference>
<feature type="region of interest" description="Disordered" evidence="5">
    <location>
        <begin position="128"/>
        <end position="147"/>
    </location>
</feature>
<comment type="similarity">
    <text evidence="1">Belongs to the short-chain fatty acyl-CoA assimilation regulator (ScfR) family.</text>
</comment>
<dbReference type="InterPro" id="IPR010359">
    <property type="entry name" value="IrrE_HExxH"/>
</dbReference>
<proteinExistence type="inferred from homology"/>
<feature type="domain" description="HTH cro/C1-type" evidence="6">
    <location>
        <begin position="17"/>
        <end position="71"/>
    </location>
</feature>
<evidence type="ECO:0000256" key="4">
    <source>
        <dbReference type="ARBA" id="ARBA00023163"/>
    </source>
</evidence>
<dbReference type="PIRSF" id="PIRSF019251">
    <property type="entry name" value="Rv0465c"/>
    <property type="match status" value="1"/>
</dbReference>
<keyword evidence="8" id="KW-1185">Reference proteome</keyword>
<dbReference type="CDD" id="cd00093">
    <property type="entry name" value="HTH_XRE"/>
    <property type="match status" value="1"/>
</dbReference>
<gene>
    <name evidence="7" type="ORF">NUTIK01_28900</name>
</gene>
<dbReference type="InterPro" id="IPR026281">
    <property type="entry name" value="HTH_RamB"/>
</dbReference>
<dbReference type="Gene3D" id="1.10.260.40">
    <property type="entry name" value="lambda repressor-like DNA-binding domains"/>
    <property type="match status" value="1"/>
</dbReference>
<protein>
    <submittedName>
        <fullName evidence="7">Helix-turn-helix transcriptional regulator</fullName>
    </submittedName>
</protein>
<dbReference type="Proteomes" id="UP001187221">
    <property type="component" value="Unassembled WGS sequence"/>
</dbReference>
<accession>A0ABQ6PA71</accession>
<evidence type="ECO:0000256" key="5">
    <source>
        <dbReference type="SAM" id="MobiDB-lite"/>
    </source>
</evidence>
<dbReference type="PANTHER" id="PTHR46797:SF23">
    <property type="entry name" value="HTH-TYPE TRANSCRIPTIONAL REGULATOR SUTR"/>
    <property type="match status" value="1"/>
</dbReference>
<dbReference type="PROSITE" id="PS50943">
    <property type="entry name" value="HTH_CROC1"/>
    <property type="match status" value="1"/>
</dbReference>
<comment type="caution">
    <text evidence="7">The sequence shown here is derived from an EMBL/GenBank/DDBJ whole genome shotgun (WGS) entry which is preliminary data.</text>
</comment>
<dbReference type="Pfam" id="PF06114">
    <property type="entry name" value="Peptidase_M78"/>
    <property type="match status" value="1"/>
</dbReference>
<evidence type="ECO:0000313" key="8">
    <source>
        <dbReference type="Proteomes" id="UP001187221"/>
    </source>
</evidence>
<dbReference type="RefSeq" id="WP_317975725.1">
    <property type="nucleotide sequence ID" value="NZ_BTFW01000001.1"/>
</dbReference>
<dbReference type="Pfam" id="PF09856">
    <property type="entry name" value="ScfRs"/>
    <property type="match status" value="1"/>
</dbReference>
<dbReference type="Pfam" id="PF01381">
    <property type="entry name" value="HTH_3"/>
    <property type="match status" value="1"/>
</dbReference>
<evidence type="ECO:0000256" key="2">
    <source>
        <dbReference type="ARBA" id="ARBA00023015"/>
    </source>
</evidence>
<evidence type="ECO:0000256" key="1">
    <source>
        <dbReference type="ARBA" id="ARBA00007227"/>
    </source>
</evidence>
<dbReference type="InterPro" id="IPR010982">
    <property type="entry name" value="Lambda_DNA-bd_dom_sf"/>
</dbReference>
<dbReference type="PANTHER" id="PTHR46797">
    <property type="entry name" value="HTH-TYPE TRANSCRIPTIONAL REGULATOR"/>
    <property type="match status" value="1"/>
</dbReference>
<dbReference type="InterPro" id="IPR050807">
    <property type="entry name" value="TransReg_Diox_bact_type"/>
</dbReference>
<evidence type="ECO:0000313" key="7">
    <source>
        <dbReference type="EMBL" id="GMM62113.1"/>
    </source>
</evidence>
<keyword evidence="3" id="KW-0238">DNA-binding</keyword>
<evidence type="ECO:0000259" key="6">
    <source>
        <dbReference type="PROSITE" id="PS50943"/>
    </source>
</evidence>
<keyword evidence="2" id="KW-0805">Transcription regulation</keyword>